<evidence type="ECO:0000256" key="6">
    <source>
        <dbReference type="SAM" id="MobiDB-lite"/>
    </source>
</evidence>
<dbReference type="EMBL" id="JANBTX010000027">
    <property type="protein sequence ID" value="KAJ2689306.1"/>
    <property type="molecule type" value="Genomic_DNA"/>
</dbReference>
<dbReference type="AlphaFoldDB" id="A0A9W8GM42"/>
<dbReference type="Proteomes" id="UP001151516">
    <property type="component" value="Unassembled WGS sequence"/>
</dbReference>
<dbReference type="Gene3D" id="1.10.260.40">
    <property type="entry name" value="lambda repressor-like DNA-binding domains"/>
    <property type="match status" value="1"/>
</dbReference>
<keyword evidence="2" id="KW-0805">Transcription regulation</keyword>
<evidence type="ECO:0000313" key="9">
    <source>
        <dbReference type="Proteomes" id="UP001151516"/>
    </source>
</evidence>
<feature type="region of interest" description="Disordered" evidence="6">
    <location>
        <begin position="137"/>
        <end position="156"/>
    </location>
</feature>
<name>A0A9W8GM42_9FUNG</name>
<dbReference type="InterPro" id="IPR013729">
    <property type="entry name" value="MBF1_N"/>
</dbReference>
<dbReference type="PANTHER" id="PTHR10245">
    <property type="entry name" value="ENDOTHELIAL DIFFERENTIATION-RELATED FACTOR 1 MULTIPROTEIN BRIDGING FACTOR 1"/>
    <property type="match status" value="1"/>
</dbReference>
<dbReference type="OrthoDB" id="10253401at2759"/>
<comment type="similarity">
    <text evidence="1">Belongs to the MBF1 family.</text>
</comment>
<feature type="domain" description="HTH cro/C1-type" evidence="7">
    <location>
        <begin position="81"/>
        <end position="135"/>
    </location>
</feature>
<keyword evidence="3" id="KW-0238">DNA-binding</keyword>
<dbReference type="InterPro" id="IPR001387">
    <property type="entry name" value="Cro/C1-type_HTH"/>
</dbReference>
<organism evidence="8 9">
    <name type="scientific">Coemansia spiralis</name>
    <dbReference type="NCBI Taxonomy" id="417178"/>
    <lineage>
        <taxon>Eukaryota</taxon>
        <taxon>Fungi</taxon>
        <taxon>Fungi incertae sedis</taxon>
        <taxon>Zoopagomycota</taxon>
        <taxon>Kickxellomycotina</taxon>
        <taxon>Kickxellomycetes</taxon>
        <taxon>Kickxellales</taxon>
        <taxon>Kickxellaceae</taxon>
        <taxon>Coemansia</taxon>
    </lineage>
</organism>
<comment type="caution">
    <text evidence="8">The sequence shown here is derived from an EMBL/GenBank/DDBJ whole genome shotgun (WGS) entry which is preliminary data.</text>
</comment>
<proteinExistence type="inferred from homology"/>
<reference evidence="8" key="1">
    <citation type="submission" date="2022-07" db="EMBL/GenBank/DDBJ databases">
        <title>Phylogenomic reconstructions and comparative analyses of Kickxellomycotina fungi.</title>
        <authorList>
            <person name="Reynolds N.K."/>
            <person name="Stajich J.E."/>
            <person name="Barry K."/>
            <person name="Grigoriev I.V."/>
            <person name="Crous P."/>
            <person name="Smith M.E."/>
        </authorList>
    </citation>
    <scope>NUCLEOTIDE SEQUENCE</scope>
    <source>
        <strain evidence="8">CBS 109367</strain>
    </source>
</reference>
<evidence type="ECO:0000256" key="5">
    <source>
        <dbReference type="ARBA" id="ARBA00035107"/>
    </source>
</evidence>
<keyword evidence="4" id="KW-0804">Transcription</keyword>
<evidence type="ECO:0000256" key="3">
    <source>
        <dbReference type="ARBA" id="ARBA00023125"/>
    </source>
</evidence>
<evidence type="ECO:0000259" key="7">
    <source>
        <dbReference type="PROSITE" id="PS50943"/>
    </source>
</evidence>
<dbReference type="GO" id="GO:0005634">
    <property type="term" value="C:nucleus"/>
    <property type="evidence" value="ECO:0007669"/>
    <property type="project" value="TreeGrafter"/>
</dbReference>
<dbReference type="GO" id="GO:0003677">
    <property type="term" value="F:DNA binding"/>
    <property type="evidence" value="ECO:0007669"/>
    <property type="project" value="UniProtKB-KW"/>
</dbReference>
<evidence type="ECO:0000256" key="1">
    <source>
        <dbReference type="ARBA" id="ARBA00009802"/>
    </source>
</evidence>
<keyword evidence="9" id="KW-1185">Reference proteome</keyword>
<comment type="function">
    <text evidence="5">Transcriptional coactivator that stimulates GCN4-dependent transcriptional activity by bridging the DNA-binding region of GCN4 and TBP (SPT15), thereby recruiting TBP to GCN4-bound promoters. Involved in induction of the ribosome quality control (RQC) pathway; a pathway that degrades nascent peptide chains during problematic translation. Required to prevent stalled ribosomes from frameshifting.</text>
</comment>
<evidence type="ECO:0000256" key="2">
    <source>
        <dbReference type="ARBA" id="ARBA00023015"/>
    </source>
</evidence>
<dbReference type="Pfam" id="PF01381">
    <property type="entry name" value="HTH_3"/>
    <property type="match status" value="1"/>
</dbReference>
<evidence type="ECO:0000256" key="4">
    <source>
        <dbReference type="ARBA" id="ARBA00023163"/>
    </source>
</evidence>
<dbReference type="PANTHER" id="PTHR10245:SF15">
    <property type="entry name" value="ENDOTHELIAL DIFFERENTIATION-RELATED FACTOR 1"/>
    <property type="match status" value="1"/>
</dbReference>
<sequence length="156" mass="17306">MDDWDRETVLRKPKARATVIRNQSELNAAARQGAIVETLRASNVANKAHHVDTDHRRIAQLDRSDDVKPPEKVNLSVSQAMRKARADKGWSQKELATKINEKESTVKDYEGGHAIPVQQILVKIERQLGVKLQGKKDIGMPLPARGGAKTKAEGTK</sequence>
<dbReference type="CDD" id="cd00093">
    <property type="entry name" value="HTH_XRE"/>
    <property type="match status" value="1"/>
</dbReference>
<evidence type="ECO:0000313" key="8">
    <source>
        <dbReference type="EMBL" id="KAJ2689306.1"/>
    </source>
</evidence>
<accession>A0A9W8GM42</accession>
<gene>
    <name evidence="8" type="primary">MBF1</name>
    <name evidence="8" type="ORF">IWW39_001544</name>
</gene>
<dbReference type="PROSITE" id="PS50943">
    <property type="entry name" value="HTH_CROC1"/>
    <property type="match status" value="1"/>
</dbReference>
<protein>
    <submittedName>
        <fullName evidence="8">Multiprotein-bridging factor 1</fullName>
    </submittedName>
</protein>
<dbReference type="Pfam" id="PF08523">
    <property type="entry name" value="MBF1"/>
    <property type="match status" value="1"/>
</dbReference>
<dbReference type="InterPro" id="IPR010982">
    <property type="entry name" value="Lambda_DNA-bd_dom_sf"/>
</dbReference>
<dbReference type="SMART" id="SM00530">
    <property type="entry name" value="HTH_XRE"/>
    <property type="match status" value="1"/>
</dbReference>
<dbReference type="SUPFAM" id="SSF47413">
    <property type="entry name" value="lambda repressor-like DNA-binding domains"/>
    <property type="match status" value="1"/>
</dbReference>